<gene>
    <name evidence="1" type="ORF">PR048_029414</name>
</gene>
<organism evidence="1 2">
    <name type="scientific">Dryococelus australis</name>
    <dbReference type="NCBI Taxonomy" id="614101"/>
    <lineage>
        <taxon>Eukaryota</taxon>
        <taxon>Metazoa</taxon>
        <taxon>Ecdysozoa</taxon>
        <taxon>Arthropoda</taxon>
        <taxon>Hexapoda</taxon>
        <taxon>Insecta</taxon>
        <taxon>Pterygota</taxon>
        <taxon>Neoptera</taxon>
        <taxon>Polyneoptera</taxon>
        <taxon>Phasmatodea</taxon>
        <taxon>Verophasmatodea</taxon>
        <taxon>Anareolatae</taxon>
        <taxon>Phasmatidae</taxon>
        <taxon>Eurycanthinae</taxon>
        <taxon>Dryococelus</taxon>
    </lineage>
</organism>
<name>A0ABQ9GDN4_9NEOP</name>
<accession>A0ABQ9GDN4</accession>
<keyword evidence="2" id="KW-1185">Reference proteome</keyword>
<evidence type="ECO:0000313" key="1">
    <source>
        <dbReference type="EMBL" id="KAJ8870393.1"/>
    </source>
</evidence>
<sequence length="374" mass="40740">MLHDFKKLDDRRKRALKTKYLVQLNKPLDSAESEASDMPSSAYPSSACSTTLTKLPTNGRAAVVEWLDCSPCTKANWVKFPAGSLPDIRRWELWCTMLLIGRFSLGSLISIAFAFQCCSILTSLSAIQISQLINDMPGCCYEVNRPCNNGSGGGRAPARLQQQTAMPAPIRAAEDLGARPVTYTARPKRENGAHTRIVQCHLNFLITTCFIAMYDPRDLRNRSRHNHQESLVDPGGPPAGRIISSCDRLSALHRCHCAPSRGMSQQLGIRQYHVQVASRAGSVTAASLVMSTITTCAPLSTCDILLKTCSTAACKLTNHTNMAPSVRPCTVLHRSVSCLHLPLKERLVMPLQSLTDQHIGVTGGPGNVVDVCSN</sequence>
<dbReference type="EMBL" id="JARBHB010000013">
    <property type="protein sequence ID" value="KAJ8870393.1"/>
    <property type="molecule type" value="Genomic_DNA"/>
</dbReference>
<proteinExistence type="predicted"/>
<comment type="caution">
    <text evidence="1">The sequence shown here is derived from an EMBL/GenBank/DDBJ whole genome shotgun (WGS) entry which is preliminary data.</text>
</comment>
<protein>
    <submittedName>
        <fullName evidence="1">Uncharacterized protein</fullName>
    </submittedName>
</protein>
<reference evidence="1 2" key="1">
    <citation type="submission" date="2023-02" db="EMBL/GenBank/DDBJ databases">
        <title>LHISI_Scaffold_Assembly.</title>
        <authorList>
            <person name="Stuart O.P."/>
            <person name="Cleave R."/>
            <person name="Magrath M.J.L."/>
            <person name="Mikheyev A.S."/>
        </authorList>
    </citation>
    <scope>NUCLEOTIDE SEQUENCE [LARGE SCALE GENOMIC DNA]</scope>
    <source>
        <strain evidence="1">Daus_M_001</strain>
        <tissue evidence="1">Leg muscle</tissue>
    </source>
</reference>
<evidence type="ECO:0000313" key="2">
    <source>
        <dbReference type="Proteomes" id="UP001159363"/>
    </source>
</evidence>
<dbReference type="Proteomes" id="UP001159363">
    <property type="component" value="Chromosome 12"/>
</dbReference>